<dbReference type="PaxDb" id="73239-Q7RCB0"/>
<proteinExistence type="predicted"/>
<evidence type="ECO:0000313" key="1">
    <source>
        <dbReference type="EMBL" id="EAA17975.1"/>
    </source>
</evidence>
<name>Q7RCB0_PLAYO</name>
<dbReference type="EMBL" id="AABL01001925">
    <property type="protein sequence ID" value="EAA17975.1"/>
    <property type="molecule type" value="Genomic_DNA"/>
</dbReference>
<comment type="caution">
    <text evidence="1">The sequence shown here is derived from an EMBL/GenBank/DDBJ whole genome shotgun (WGS) entry which is preliminary data.</text>
</comment>
<reference evidence="1 2" key="1">
    <citation type="journal article" date="2002" name="Nature">
        <title>Genome sequence and comparative analysis of the model rodent malaria parasite Plasmodium yoelii yoelii.</title>
        <authorList>
            <person name="Carlton J.M."/>
            <person name="Angiuoli S.V."/>
            <person name="Suh B.B."/>
            <person name="Kooij T.W."/>
            <person name="Pertea M."/>
            <person name="Silva J.C."/>
            <person name="Ermolaeva M.D."/>
            <person name="Allen J.E."/>
            <person name="Selengut J.D."/>
            <person name="Koo H.L."/>
            <person name="Peterson J.D."/>
            <person name="Pop M."/>
            <person name="Kosack D.S."/>
            <person name="Shumway M.F."/>
            <person name="Bidwell S.L."/>
            <person name="Shallom S.J."/>
            <person name="van Aken S.E."/>
            <person name="Riedmuller S.B."/>
            <person name="Feldblyum T.V."/>
            <person name="Cho J.K."/>
            <person name="Quackenbush J."/>
            <person name="Sedegah M."/>
            <person name="Shoaibi A."/>
            <person name="Cummings L.M."/>
            <person name="Florens L."/>
            <person name="Yates J.R."/>
            <person name="Raine J.D."/>
            <person name="Sinden R.E."/>
            <person name="Harris M.A."/>
            <person name="Cunningham D.A."/>
            <person name="Preiser P.R."/>
            <person name="Bergman L.W."/>
            <person name="Vaidya A.B."/>
            <person name="van Lin L.H."/>
            <person name="Janse C.J."/>
            <person name="Waters A.P."/>
            <person name="Smith H.O."/>
            <person name="White O.R."/>
            <person name="Salzberg S.L."/>
            <person name="Venter J.C."/>
            <person name="Fraser C.M."/>
            <person name="Hoffman S.L."/>
            <person name="Gardner M.J."/>
            <person name="Carucci D.J."/>
        </authorList>
    </citation>
    <scope>NUCLEOTIDE SEQUENCE [LARGE SCALE GENOMIC DNA]</scope>
    <source>
        <strain evidence="1 2">17XNL</strain>
    </source>
</reference>
<dbReference type="AlphaFoldDB" id="Q7RCB0"/>
<feature type="non-terminal residue" evidence="1">
    <location>
        <position position="21"/>
    </location>
</feature>
<keyword evidence="2" id="KW-1185">Reference proteome</keyword>
<evidence type="ECO:0000313" key="2">
    <source>
        <dbReference type="Proteomes" id="UP000008553"/>
    </source>
</evidence>
<gene>
    <name evidence="1" type="ORF">PY05874</name>
</gene>
<protein>
    <submittedName>
        <fullName evidence="1">Uncharacterized protein</fullName>
    </submittedName>
</protein>
<dbReference type="InParanoid" id="Q7RCB0"/>
<organism evidence="1 2">
    <name type="scientific">Plasmodium yoelii yoelii</name>
    <dbReference type="NCBI Taxonomy" id="73239"/>
    <lineage>
        <taxon>Eukaryota</taxon>
        <taxon>Sar</taxon>
        <taxon>Alveolata</taxon>
        <taxon>Apicomplexa</taxon>
        <taxon>Aconoidasida</taxon>
        <taxon>Haemosporida</taxon>
        <taxon>Plasmodiidae</taxon>
        <taxon>Plasmodium</taxon>
        <taxon>Plasmodium (Vinckeia)</taxon>
    </lineage>
</organism>
<sequence>MCNQKRDTAINMKKGTSHFFI</sequence>
<accession>Q7RCB0</accession>
<dbReference type="Proteomes" id="UP000008553">
    <property type="component" value="Unassembled WGS sequence"/>
</dbReference>